<dbReference type="Proteomes" id="UP000215261">
    <property type="component" value="Unassembled WGS sequence"/>
</dbReference>
<comment type="caution">
    <text evidence="8">The sequence shown here is derived from an EMBL/GenBank/DDBJ whole genome shotgun (WGS) entry which is preliminary data.</text>
</comment>
<dbReference type="Pfam" id="PF26337">
    <property type="entry name" value="Gtf3_C"/>
    <property type="match status" value="1"/>
</dbReference>
<dbReference type="Gene3D" id="3.40.50.2000">
    <property type="entry name" value="Glycogen Phosphorylase B"/>
    <property type="match status" value="2"/>
</dbReference>
<feature type="domain" description="Glucosyltransferase 3-like N-terminal" evidence="6">
    <location>
        <begin position="3"/>
        <end position="154"/>
    </location>
</feature>
<dbReference type="Pfam" id="PF26334">
    <property type="entry name" value="Gtf3_N"/>
    <property type="match status" value="1"/>
</dbReference>
<evidence type="ECO:0000256" key="4">
    <source>
        <dbReference type="ARBA" id="ARBA00022741"/>
    </source>
</evidence>
<feature type="domain" description="Glucosyltransferase 3-like C-terminal" evidence="7">
    <location>
        <begin position="174"/>
        <end position="330"/>
    </location>
</feature>
<dbReference type="AlphaFoldDB" id="A0A226RNA0"/>
<organism evidence="8 9">
    <name type="scientific">Ligilactobacillus agilis</name>
    <dbReference type="NCBI Taxonomy" id="1601"/>
    <lineage>
        <taxon>Bacteria</taxon>
        <taxon>Bacillati</taxon>
        <taxon>Bacillota</taxon>
        <taxon>Bacilli</taxon>
        <taxon>Lactobacillales</taxon>
        <taxon>Lactobacillaceae</taxon>
        <taxon>Ligilactobacillus</taxon>
    </lineage>
</organism>
<protein>
    <recommendedName>
        <fullName evidence="5">Glucosyltransferase 3</fullName>
        <ecNumber evidence="5">2.4.1.-</ecNumber>
    </recommendedName>
</protein>
<evidence type="ECO:0000313" key="8">
    <source>
        <dbReference type="EMBL" id="OXS40293.1"/>
    </source>
</evidence>
<evidence type="ECO:0000259" key="6">
    <source>
        <dbReference type="Pfam" id="PF26334"/>
    </source>
</evidence>
<gene>
    <name evidence="5" type="primary">gtf3</name>
    <name evidence="8" type="ORF">AYP69_05175</name>
</gene>
<comment type="similarity">
    <text evidence="5">Belongs to the Gtf3 glucosyltransferase family.</text>
</comment>
<evidence type="ECO:0000256" key="2">
    <source>
        <dbReference type="ARBA" id="ARBA00022676"/>
    </source>
</evidence>
<keyword evidence="2 5" id="KW-0328">Glycosyltransferase</keyword>
<evidence type="ECO:0000256" key="3">
    <source>
        <dbReference type="ARBA" id="ARBA00022679"/>
    </source>
</evidence>
<evidence type="ECO:0000256" key="5">
    <source>
        <dbReference type="HAMAP-Rule" id="MF_00841"/>
    </source>
</evidence>
<dbReference type="SUPFAM" id="SSF53756">
    <property type="entry name" value="UDP-Glycosyltransferase/glycogen phosphorylase"/>
    <property type="match status" value="1"/>
</dbReference>
<comment type="domain">
    <text evidence="5">Dimerizes via the C-terminus; dimerization is required for tetramer formation. Binds protein substrate via an exposed loop in the N-terminus.</text>
</comment>
<comment type="subunit">
    <text evidence="5">Homotetramer; a dimer of dimers.</text>
</comment>
<dbReference type="EMBL" id="LUGO01000046">
    <property type="protein sequence ID" value="OXS40293.1"/>
    <property type="molecule type" value="Genomic_DNA"/>
</dbReference>
<feature type="binding site" evidence="5">
    <location>
        <position position="182"/>
    </location>
    <ligand>
        <name>UDP</name>
        <dbReference type="ChEBI" id="CHEBI:58223"/>
    </ligand>
</feature>
<name>A0A226RNA0_9LACO</name>
<dbReference type="InterPro" id="IPR043676">
    <property type="entry name" value="Gtf3"/>
</dbReference>
<keyword evidence="3 5" id="KW-0808">Transferase</keyword>
<evidence type="ECO:0000259" key="7">
    <source>
        <dbReference type="Pfam" id="PF26337"/>
    </source>
</evidence>
<evidence type="ECO:0000313" key="9">
    <source>
        <dbReference type="Proteomes" id="UP000215261"/>
    </source>
</evidence>
<proteinExistence type="inferred from homology"/>
<dbReference type="RefSeq" id="WP_089143689.1">
    <property type="nucleotide sequence ID" value="NZ_LUGD01000055.1"/>
</dbReference>
<dbReference type="PIRSF" id="PIRSF007023">
    <property type="entry name" value="UDP-Galf_transf"/>
    <property type="match status" value="1"/>
</dbReference>
<dbReference type="InterPro" id="IPR058592">
    <property type="entry name" value="Gtf3_C"/>
</dbReference>
<dbReference type="GO" id="GO:0035251">
    <property type="term" value="F:UDP-glucosyltransferase activity"/>
    <property type="evidence" value="ECO:0007669"/>
    <property type="project" value="InterPro"/>
</dbReference>
<feature type="binding site" evidence="5">
    <location>
        <position position="16"/>
    </location>
    <ligand>
        <name>UDP</name>
        <dbReference type="ChEBI" id="CHEBI:58223"/>
    </ligand>
</feature>
<dbReference type="EC" id="2.4.1.-" evidence="5"/>
<dbReference type="InterPro" id="IPR058591">
    <property type="entry name" value="Gtf3_N"/>
</dbReference>
<sequence length="337" mass="38222">MQVHITNLHGQSLKSTAQRAQNMVTEIATKQLDFNEMGLYFYPVKSDSPDKLSGRLDGIISALNPGDVVILQTPTWNGTHYEHRLLDKIRGYSDVKIIAFIHDVEAWMFEGMEFVLDEYIKVYNRCDLVISPTEKMTARLRKHGLTVKKVINQEFWDHPVAVDTATFPPFNRVVNFIGRGKKFDFVKNWSAADVKLILTDTDTGWGAGKNIEFIGYQNDADLVSRMHRTGGFGLLWSENPLWSEYMKLNVSYKLSTYLAAGIPVIVEPDTPQADTILTKKLGLVVNSLDGAVEQVKQMTPADYQEMVVAVEHFAQLIRGGYFTKRLLTQAVFDLFYD</sequence>
<evidence type="ECO:0000256" key="1">
    <source>
        <dbReference type="ARBA" id="ARBA00004922"/>
    </source>
</evidence>
<dbReference type="GO" id="GO:0000166">
    <property type="term" value="F:nucleotide binding"/>
    <property type="evidence" value="ECO:0007669"/>
    <property type="project" value="UniProtKB-KW"/>
</dbReference>
<dbReference type="HAMAP" id="MF_00841">
    <property type="entry name" value="Gtf3"/>
    <property type="match status" value="1"/>
</dbReference>
<dbReference type="UniPathway" id="UPA00378"/>
<feature type="binding site" evidence="5">
    <location>
        <begin position="251"/>
        <end position="256"/>
    </location>
    <ligand>
        <name>UDP</name>
        <dbReference type="ChEBI" id="CHEBI:58223"/>
    </ligand>
</feature>
<comment type="pathway">
    <text evidence="1 5">Protein modification; protein glycosylation.</text>
</comment>
<keyword evidence="4 5" id="KW-0547">Nucleotide-binding</keyword>
<accession>A0A226RNA0</accession>
<comment type="function">
    <text evidence="5">Required for polymorphic O-glycosylation of the serine-rich repeat protein in this bacteria. Catalyzes the second step in glycosylation by transferring a sugar from a UDP-activated sugar to the terminal GlcNAc moiety of the 3-O-(N-acetyl-alpha-D-glucosaminyl)-L-seryl-[protein] resulting from the first glycosylation step.</text>
</comment>
<reference evidence="8 9" key="1">
    <citation type="submission" date="2016-03" db="EMBL/GenBank/DDBJ databases">
        <title>Sequencing of Lactobacillus Species from Commercial Turkeys.</title>
        <authorList>
            <person name="Johnson T.J."/>
            <person name="Youmans B.P."/>
            <person name="Case K.A."/>
        </authorList>
    </citation>
    <scope>NUCLEOTIDE SEQUENCE [LARGE SCALE GENOMIC DNA]</scope>
    <source>
        <strain evidence="8 9">UMNLA1</strain>
    </source>
</reference>